<organism evidence="1 2">
    <name type="scientific">Piromyces finnis</name>
    <dbReference type="NCBI Taxonomy" id="1754191"/>
    <lineage>
        <taxon>Eukaryota</taxon>
        <taxon>Fungi</taxon>
        <taxon>Fungi incertae sedis</taxon>
        <taxon>Chytridiomycota</taxon>
        <taxon>Chytridiomycota incertae sedis</taxon>
        <taxon>Neocallimastigomycetes</taxon>
        <taxon>Neocallimastigales</taxon>
        <taxon>Neocallimastigaceae</taxon>
        <taxon>Piromyces</taxon>
    </lineage>
</organism>
<gene>
    <name evidence="1" type="ORF">BCR36DRAFT_416534</name>
</gene>
<evidence type="ECO:0000313" key="1">
    <source>
        <dbReference type="EMBL" id="ORX41807.1"/>
    </source>
</evidence>
<dbReference type="SMART" id="SM00728">
    <property type="entry name" value="ChW"/>
    <property type="match status" value="3"/>
</dbReference>
<sequence>MSNLHVCYGVHVQGYGDLPLKQDGEIAGTTGQSRRLEAIYIKIDRLKETFPGSSIEYKIFATGVGWMESSDGQWIGTKGQSRRTEAIGIKLVGEITHYYDIYYKVHIENIGWTDWVKNNQIAGIPNSHLRLEAIQIKLMAKPTEKIKPEPSSSSSSSSSPKTINIIYNINFNFNSGTTSNYKVI</sequence>
<evidence type="ECO:0000313" key="2">
    <source>
        <dbReference type="Proteomes" id="UP000193719"/>
    </source>
</evidence>
<reference evidence="1 2" key="2">
    <citation type="submission" date="2016-08" db="EMBL/GenBank/DDBJ databases">
        <title>Pervasive Adenine N6-methylation of Active Genes in Fungi.</title>
        <authorList>
            <consortium name="DOE Joint Genome Institute"/>
            <person name="Mondo S.J."/>
            <person name="Dannebaum R.O."/>
            <person name="Kuo R.C."/>
            <person name="Labutti K."/>
            <person name="Haridas S."/>
            <person name="Kuo A."/>
            <person name="Salamov A."/>
            <person name="Ahrendt S.R."/>
            <person name="Lipzen A."/>
            <person name="Sullivan W."/>
            <person name="Andreopoulos W.B."/>
            <person name="Clum A."/>
            <person name="Lindquist E."/>
            <person name="Daum C."/>
            <person name="Ramamoorthy G.K."/>
            <person name="Gryganskyi A."/>
            <person name="Culley D."/>
            <person name="Magnuson J.K."/>
            <person name="James T.Y."/>
            <person name="O'Malley M.A."/>
            <person name="Stajich J.E."/>
            <person name="Spatafora J.W."/>
            <person name="Visel A."/>
            <person name="Grigoriev I.V."/>
        </authorList>
    </citation>
    <scope>NUCLEOTIDE SEQUENCE [LARGE SCALE GENOMIC DNA]</scope>
    <source>
        <strain evidence="2">finn</strain>
    </source>
</reference>
<evidence type="ECO:0008006" key="3">
    <source>
        <dbReference type="Google" id="ProtNLM"/>
    </source>
</evidence>
<protein>
    <recommendedName>
        <fullName evidence="3">Clostridial hydrophobic W</fullName>
    </recommendedName>
</protein>
<proteinExistence type="predicted"/>
<comment type="caution">
    <text evidence="1">The sequence shown here is derived from an EMBL/GenBank/DDBJ whole genome shotgun (WGS) entry which is preliminary data.</text>
</comment>
<dbReference type="OrthoDB" id="10369842at2759"/>
<dbReference type="Pfam" id="PF07538">
    <property type="entry name" value="ChW"/>
    <property type="match status" value="3"/>
</dbReference>
<keyword evidence="2" id="KW-1185">Reference proteome</keyword>
<dbReference type="EMBL" id="MCFH01000078">
    <property type="protein sequence ID" value="ORX41807.1"/>
    <property type="molecule type" value="Genomic_DNA"/>
</dbReference>
<accession>A0A1Y1UV20</accession>
<name>A0A1Y1UV20_9FUNG</name>
<reference evidence="1 2" key="1">
    <citation type="submission" date="2016-08" db="EMBL/GenBank/DDBJ databases">
        <title>Genomes of anaerobic fungi encode conserved fungal cellulosomes for biomass hydrolysis.</title>
        <authorList>
            <consortium name="DOE Joint Genome Institute"/>
            <person name="Haitjema C.H."/>
            <person name="Gilmore S.P."/>
            <person name="Henske J.K."/>
            <person name="Solomon K.V."/>
            <person name="De Groot R."/>
            <person name="Kuo A."/>
            <person name="Mondo S.J."/>
            <person name="Salamov A.A."/>
            <person name="Labutti K."/>
            <person name="Zhao Z."/>
            <person name="Chiniquy J."/>
            <person name="Barry K."/>
            <person name="Brewer H.M."/>
            <person name="Purvine S.O."/>
            <person name="Wright A.T."/>
            <person name="Boxma B."/>
            <person name="Van Alen T."/>
            <person name="Hackstein J.H."/>
            <person name="Baker S.E."/>
            <person name="Grigoriev I.V."/>
            <person name="O'Malley M.A."/>
        </authorList>
    </citation>
    <scope>NUCLEOTIDE SEQUENCE [LARGE SCALE GENOMIC DNA]</scope>
    <source>
        <strain evidence="2">finn</strain>
    </source>
</reference>
<dbReference type="AlphaFoldDB" id="A0A1Y1UV20"/>
<dbReference type="InterPro" id="IPR006637">
    <property type="entry name" value="ChW"/>
</dbReference>
<dbReference type="Proteomes" id="UP000193719">
    <property type="component" value="Unassembled WGS sequence"/>
</dbReference>